<dbReference type="InParanoid" id="A0A1B6QE98"/>
<accession>A0A1B6QE98</accession>
<proteinExistence type="predicted"/>
<name>A0A1B6QE98_SORBI</name>
<protein>
    <submittedName>
        <fullName evidence="1">Uncharacterized protein</fullName>
    </submittedName>
</protein>
<dbReference type="AlphaFoldDB" id="A0A1B6QE98"/>
<evidence type="ECO:0000313" key="1">
    <source>
        <dbReference type="EMBL" id="KXG36240.1"/>
    </source>
</evidence>
<evidence type="ECO:0000313" key="2">
    <source>
        <dbReference type="Proteomes" id="UP000000768"/>
    </source>
</evidence>
<gene>
    <name evidence="1" type="ORF">SORBI_3002G305500</name>
</gene>
<dbReference type="Gramene" id="KXG36240">
    <property type="protein sequence ID" value="KXG36240"/>
    <property type="gene ID" value="SORBI_3002G305500"/>
</dbReference>
<sequence length="127" mass="14912">MEKTLLHLFASWRHAQALFHFCFTFPSRNRVRVCSAQISEALPVPSIFTWSFAWIWIHGARHPSICVILIYPRSKQDSVKEMVIPKNRETMMELHIVQTHQCQSQYSVKDERVGTPWSTREGKEVKD</sequence>
<dbReference type="Proteomes" id="UP000000768">
    <property type="component" value="Chromosome 2"/>
</dbReference>
<dbReference type="EMBL" id="CM000761">
    <property type="protein sequence ID" value="KXG36240.1"/>
    <property type="molecule type" value="Genomic_DNA"/>
</dbReference>
<organism evidence="1 2">
    <name type="scientific">Sorghum bicolor</name>
    <name type="common">Sorghum</name>
    <name type="synonym">Sorghum vulgare</name>
    <dbReference type="NCBI Taxonomy" id="4558"/>
    <lineage>
        <taxon>Eukaryota</taxon>
        <taxon>Viridiplantae</taxon>
        <taxon>Streptophyta</taxon>
        <taxon>Embryophyta</taxon>
        <taxon>Tracheophyta</taxon>
        <taxon>Spermatophyta</taxon>
        <taxon>Magnoliopsida</taxon>
        <taxon>Liliopsida</taxon>
        <taxon>Poales</taxon>
        <taxon>Poaceae</taxon>
        <taxon>PACMAD clade</taxon>
        <taxon>Panicoideae</taxon>
        <taxon>Andropogonodae</taxon>
        <taxon>Andropogoneae</taxon>
        <taxon>Sorghinae</taxon>
        <taxon>Sorghum</taxon>
    </lineage>
</organism>
<keyword evidence="2" id="KW-1185">Reference proteome</keyword>
<reference evidence="2" key="2">
    <citation type="journal article" date="2018" name="Plant J.">
        <title>The Sorghum bicolor reference genome: improved assembly, gene annotations, a transcriptome atlas, and signatures of genome organization.</title>
        <authorList>
            <person name="McCormick R.F."/>
            <person name="Truong S.K."/>
            <person name="Sreedasyam A."/>
            <person name="Jenkins J."/>
            <person name="Shu S."/>
            <person name="Sims D."/>
            <person name="Kennedy M."/>
            <person name="Amirebrahimi M."/>
            <person name="Weers B.D."/>
            <person name="McKinley B."/>
            <person name="Mattison A."/>
            <person name="Morishige D.T."/>
            <person name="Grimwood J."/>
            <person name="Schmutz J."/>
            <person name="Mullet J.E."/>
        </authorList>
    </citation>
    <scope>NUCLEOTIDE SEQUENCE [LARGE SCALE GENOMIC DNA]</scope>
    <source>
        <strain evidence="2">cv. BTx623</strain>
    </source>
</reference>
<reference evidence="1 2" key="1">
    <citation type="journal article" date="2009" name="Nature">
        <title>The Sorghum bicolor genome and the diversification of grasses.</title>
        <authorList>
            <person name="Paterson A.H."/>
            <person name="Bowers J.E."/>
            <person name="Bruggmann R."/>
            <person name="Dubchak I."/>
            <person name="Grimwood J."/>
            <person name="Gundlach H."/>
            <person name="Haberer G."/>
            <person name="Hellsten U."/>
            <person name="Mitros T."/>
            <person name="Poliakov A."/>
            <person name="Schmutz J."/>
            <person name="Spannagl M."/>
            <person name="Tang H."/>
            <person name="Wang X."/>
            <person name="Wicker T."/>
            <person name="Bharti A.K."/>
            <person name="Chapman J."/>
            <person name="Feltus F.A."/>
            <person name="Gowik U."/>
            <person name="Grigoriev I.V."/>
            <person name="Lyons E."/>
            <person name="Maher C.A."/>
            <person name="Martis M."/>
            <person name="Narechania A."/>
            <person name="Otillar R.P."/>
            <person name="Penning B.W."/>
            <person name="Salamov A.A."/>
            <person name="Wang Y."/>
            <person name="Zhang L."/>
            <person name="Carpita N.C."/>
            <person name="Freeling M."/>
            <person name="Gingle A.R."/>
            <person name="Hash C.T."/>
            <person name="Keller B."/>
            <person name="Klein P."/>
            <person name="Kresovich S."/>
            <person name="McCann M.C."/>
            <person name="Ming R."/>
            <person name="Peterson D.G."/>
            <person name="Mehboob-ur-Rahman"/>
            <person name="Ware D."/>
            <person name="Westhoff P."/>
            <person name="Mayer K.F."/>
            <person name="Messing J."/>
            <person name="Rokhsar D.S."/>
        </authorList>
    </citation>
    <scope>NUCLEOTIDE SEQUENCE [LARGE SCALE GENOMIC DNA]</scope>
    <source>
        <strain evidence="2">cv. BTx623</strain>
    </source>
</reference>